<reference evidence="1" key="1">
    <citation type="submission" date="2021-06" db="EMBL/GenBank/DDBJ databases">
        <authorList>
            <person name="Kallberg Y."/>
            <person name="Tangrot J."/>
            <person name="Rosling A."/>
        </authorList>
    </citation>
    <scope>NUCLEOTIDE SEQUENCE</scope>
    <source>
        <strain evidence="1">CL356</strain>
    </source>
</reference>
<dbReference type="EMBL" id="CAJVPT010006516">
    <property type="protein sequence ID" value="CAG8531753.1"/>
    <property type="molecule type" value="Genomic_DNA"/>
</dbReference>
<name>A0ACA9LL75_9GLOM</name>
<proteinExistence type="predicted"/>
<gene>
    <name evidence="1" type="ORF">ACOLOM_LOCUS4102</name>
</gene>
<sequence length="168" mass="19033">MEFAVSSPLPSDYIRSDPRVFFSYHPENASFQKGFLGVDVSTVSGTLHVRFPYAVEVKNITLTFIGREIVESASSALGRDLITDLDLPFNFNVPEDAIESFISQFGKVQYTLRATINRKAKKKTTVEVVVPLCRWSMPEESKMREESSEAQHIWKRYNNEAGGDRYGV</sequence>
<evidence type="ECO:0000313" key="2">
    <source>
        <dbReference type="Proteomes" id="UP000789525"/>
    </source>
</evidence>
<comment type="caution">
    <text evidence="1">The sequence shown here is derived from an EMBL/GenBank/DDBJ whole genome shotgun (WGS) entry which is preliminary data.</text>
</comment>
<protein>
    <submittedName>
        <fullName evidence="1">15417_t:CDS:1</fullName>
    </submittedName>
</protein>
<organism evidence="1 2">
    <name type="scientific">Acaulospora colombiana</name>
    <dbReference type="NCBI Taxonomy" id="27376"/>
    <lineage>
        <taxon>Eukaryota</taxon>
        <taxon>Fungi</taxon>
        <taxon>Fungi incertae sedis</taxon>
        <taxon>Mucoromycota</taxon>
        <taxon>Glomeromycotina</taxon>
        <taxon>Glomeromycetes</taxon>
        <taxon>Diversisporales</taxon>
        <taxon>Acaulosporaceae</taxon>
        <taxon>Acaulospora</taxon>
    </lineage>
</organism>
<evidence type="ECO:0000313" key="1">
    <source>
        <dbReference type="EMBL" id="CAG8531753.1"/>
    </source>
</evidence>
<dbReference type="Proteomes" id="UP000789525">
    <property type="component" value="Unassembled WGS sequence"/>
</dbReference>
<accession>A0ACA9LL75</accession>
<keyword evidence="2" id="KW-1185">Reference proteome</keyword>